<protein>
    <recommendedName>
        <fullName evidence="3">Sulfotransferase family protein</fullName>
    </recommendedName>
</protein>
<dbReference type="OrthoDB" id="7540582at2"/>
<accession>A0A1H9WZ91</accession>
<dbReference type="InterPro" id="IPR027417">
    <property type="entry name" value="P-loop_NTPase"/>
</dbReference>
<evidence type="ECO:0000313" key="2">
    <source>
        <dbReference type="Proteomes" id="UP000198885"/>
    </source>
</evidence>
<dbReference type="EMBL" id="FOGU01000015">
    <property type="protein sequence ID" value="SES39175.1"/>
    <property type="molecule type" value="Genomic_DNA"/>
</dbReference>
<dbReference type="SUPFAM" id="SSF52540">
    <property type="entry name" value="P-loop containing nucleoside triphosphate hydrolases"/>
    <property type="match status" value="1"/>
</dbReference>
<reference evidence="1 2" key="1">
    <citation type="submission" date="2016-10" db="EMBL/GenBank/DDBJ databases">
        <authorList>
            <person name="de Groot N.N."/>
        </authorList>
    </citation>
    <scope>NUCLEOTIDE SEQUENCE [LARGE SCALE GENOMIC DNA]</scope>
    <source>
        <strain evidence="1 2">DSM 23042</strain>
    </source>
</reference>
<organism evidence="1 2">
    <name type="scientific">Tranquillimonas rosea</name>
    <dbReference type="NCBI Taxonomy" id="641238"/>
    <lineage>
        <taxon>Bacteria</taxon>
        <taxon>Pseudomonadati</taxon>
        <taxon>Pseudomonadota</taxon>
        <taxon>Alphaproteobacteria</taxon>
        <taxon>Rhodobacterales</taxon>
        <taxon>Roseobacteraceae</taxon>
        <taxon>Tranquillimonas</taxon>
    </lineage>
</organism>
<gene>
    <name evidence="1" type="ORF">SAMN04490244_11523</name>
</gene>
<sequence length="332" mass="37415">MRLILHIGMGKTGSSSIQSALNNATEQLAAQRARYLGMWFDMIDPGFRGVANQPKFFRQSPEELREAGARFAEVVRQQAAETGTETFILSNEAISGAAGAMEPFIDVLRETMEVQAIGYVRRPESWLPSAYVQWGIRDKTDTGPVPSYGTKARTLVNWYNGLLDWAERMPELLEVRSYDAAEDVVQDFAAACGLALDSPPKRALERGDDTEIVLRALFNARFEETVLPQVFERMVLRGTRGPTDLETAVRRYLDYSETGEIVAENRALFERYNSAFGLDLVDTDAAPPPPPDPETLRRRMLDHVVELTLEQSRRISRLEQRLRKIETTLADD</sequence>
<keyword evidence="2" id="KW-1185">Reference proteome</keyword>
<proteinExistence type="predicted"/>
<evidence type="ECO:0008006" key="3">
    <source>
        <dbReference type="Google" id="ProtNLM"/>
    </source>
</evidence>
<evidence type="ECO:0000313" key="1">
    <source>
        <dbReference type="EMBL" id="SES39175.1"/>
    </source>
</evidence>
<dbReference type="Proteomes" id="UP000198885">
    <property type="component" value="Unassembled WGS sequence"/>
</dbReference>
<dbReference type="STRING" id="641238.SAMN04490244_11523"/>
<name>A0A1H9WZ91_9RHOB</name>
<dbReference type="RefSeq" id="WP_092696113.1">
    <property type="nucleotide sequence ID" value="NZ_FOGU01000015.1"/>
</dbReference>
<dbReference type="AlphaFoldDB" id="A0A1H9WZ91"/>